<evidence type="ECO:0000256" key="7">
    <source>
        <dbReference type="ARBA" id="ARBA00022801"/>
    </source>
</evidence>
<comment type="catalytic activity">
    <reaction evidence="11">
        <text>Preferential cleavage: Arg-|-Xaa, Lys-|-Xaa.</text>
        <dbReference type="EC" id="3.4.21.4"/>
    </reaction>
</comment>
<evidence type="ECO:0000256" key="12">
    <source>
        <dbReference type="ARBA" id="ARBA00038868"/>
    </source>
</evidence>
<keyword evidence="5" id="KW-0732">Signal</keyword>
<dbReference type="InterPro" id="IPR050430">
    <property type="entry name" value="Peptidase_S1"/>
</dbReference>
<dbReference type="FunFam" id="2.40.10.10:FF:000077">
    <property type="entry name" value="Predicted protein"/>
    <property type="match status" value="1"/>
</dbReference>
<evidence type="ECO:0000256" key="8">
    <source>
        <dbReference type="ARBA" id="ARBA00022825"/>
    </source>
</evidence>
<keyword evidence="10" id="KW-1015">Disulfide bond</keyword>
<protein>
    <recommendedName>
        <fullName evidence="12">trypsin</fullName>
        <ecNumber evidence="12">3.4.21.4</ecNumber>
    </recommendedName>
</protein>
<reference evidence="15" key="1">
    <citation type="submission" date="2020-05" db="UniProtKB">
        <authorList>
            <consortium name="EnsemblMetazoa"/>
        </authorList>
    </citation>
    <scope>IDENTIFICATION</scope>
    <source>
        <strain evidence="15">USDA</strain>
    </source>
</reference>
<dbReference type="STRING" id="35570.A0A1I8PVA9"/>
<dbReference type="GO" id="GO:0005576">
    <property type="term" value="C:extracellular region"/>
    <property type="evidence" value="ECO:0007669"/>
    <property type="project" value="UniProtKB-SubCell"/>
</dbReference>
<dbReference type="InterPro" id="IPR001314">
    <property type="entry name" value="Peptidase_S1A"/>
</dbReference>
<keyword evidence="16" id="KW-1185">Reference proteome</keyword>
<accession>A0A1I8PVA9</accession>
<evidence type="ECO:0000256" key="3">
    <source>
        <dbReference type="ARBA" id="ARBA00022525"/>
    </source>
</evidence>
<comment type="similarity">
    <text evidence="2">Belongs to the peptidase S1 family.</text>
</comment>
<evidence type="ECO:0000256" key="10">
    <source>
        <dbReference type="ARBA" id="ARBA00023157"/>
    </source>
</evidence>
<dbReference type="VEuPathDB" id="VectorBase:SCAU011438"/>
<dbReference type="GO" id="GO:0006508">
    <property type="term" value="P:proteolysis"/>
    <property type="evidence" value="ECO:0007669"/>
    <property type="project" value="UniProtKB-KW"/>
</dbReference>
<keyword evidence="4 13" id="KW-0645">Protease</keyword>
<dbReference type="SMART" id="SM00020">
    <property type="entry name" value="Tryp_SPc"/>
    <property type="match status" value="1"/>
</dbReference>
<dbReference type="PANTHER" id="PTHR24276">
    <property type="entry name" value="POLYSERASE-RELATED"/>
    <property type="match status" value="1"/>
</dbReference>
<keyword evidence="9" id="KW-0865">Zymogen</keyword>
<evidence type="ECO:0000313" key="15">
    <source>
        <dbReference type="EnsemblMetazoa" id="SCAU011438-PA"/>
    </source>
</evidence>
<dbReference type="PANTHER" id="PTHR24276:SF97">
    <property type="entry name" value="GH13245P2-RELATED"/>
    <property type="match status" value="1"/>
</dbReference>
<dbReference type="InterPro" id="IPR043504">
    <property type="entry name" value="Peptidase_S1_PA_chymotrypsin"/>
</dbReference>
<keyword evidence="6" id="KW-0222">Digestion</keyword>
<evidence type="ECO:0000256" key="2">
    <source>
        <dbReference type="ARBA" id="ARBA00007664"/>
    </source>
</evidence>
<dbReference type="PROSITE" id="PS00134">
    <property type="entry name" value="TRYPSIN_HIS"/>
    <property type="match status" value="1"/>
</dbReference>
<dbReference type="CDD" id="cd00190">
    <property type="entry name" value="Tryp_SPc"/>
    <property type="match status" value="1"/>
</dbReference>
<dbReference type="InterPro" id="IPR018114">
    <property type="entry name" value="TRYPSIN_HIS"/>
</dbReference>
<keyword evidence="3" id="KW-0964">Secreted</keyword>
<sequence length="331" mass="36937">MGGHSFSRSKVFGNTRLDLDNNTADYKTPHALELWQHNQSVRSKEVSQQKTYREMAKIITLGLISILFGILLEEVQAIACLIPKPREERSLEEETEIRPRLDGRIVGGHKINVTDAPHQISLQTSAHICGGSIIAKQWILTAAHCTDGKKPDRLKVRLGTSISSKGGELHEVAEIFQHEKFNYSNVDYDYSLLKLAREIEFDETKQAVKLPETKEDAMDGDLCFVTGWGNTQNASESREWLRLTEVPIFNQEQCSDKYKKFGGVTERMICAGYIEGGKDACQGDSGGPLVTESGMLVGVVSWGYGCAKPDYPGIYSRVSYVRDWIRTTSGV</sequence>
<evidence type="ECO:0000256" key="9">
    <source>
        <dbReference type="ARBA" id="ARBA00023145"/>
    </source>
</evidence>
<dbReference type="Pfam" id="PF00089">
    <property type="entry name" value="Trypsin"/>
    <property type="match status" value="1"/>
</dbReference>
<dbReference type="EnsemblMetazoa" id="SCAU011438-RA">
    <property type="protein sequence ID" value="SCAU011438-PA"/>
    <property type="gene ID" value="SCAU011438"/>
</dbReference>
<feature type="domain" description="Peptidase S1" evidence="14">
    <location>
        <begin position="105"/>
        <end position="330"/>
    </location>
</feature>
<dbReference type="Gene3D" id="2.40.10.10">
    <property type="entry name" value="Trypsin-like serine proteases"/>
    <property type="match status" value="1"/>
</dbReference>
<proteinExistence type="inferred from homology"/>
<dbReference type="AlphaFoldDB" id="A0A1I8PVA9"/>
<evidence type="ECO:0000256" key="5">
    <source>
        <dbReference type="ARBA" id="ARBA00022729"/>
    </source>
</evidence>
<gene>
    <name evidence="15" type="primary">106081654</name>
</gene>
<evidence type="ECO:0000256" key="4">
    <source>
        <dbReference type="ARBA" id="ARBA00022670"/>
    </source>
</evidence>
<dbReference type="EC" id="3.4.21.4" evidence="12"/>
<dbReference type="OrthoDB" id="10059102at2759"/>
<evidence type="ECO:0000256" key="13">
    <source>
        <dbReference type="RuleBase" id="RU363034"/>
    </source>
</evidence>
<comment type="subcellular location">
    <subcellularLocation>
        <location evidence="1">Secreted</location>
    </subcellularLocation>
</comment>
<dbReference type="PROSITE" id="PS00135">
    <property type="entry name" value="TRYPSIN_SER"/>
    <property type="match status" value="1"/>
</dbReference>
<keyword evidence="8 13" id="KW-0720">Serine protease</keyword>
<dbReference type="Proteomes" id="UP000095300">
    <property type="component" value="Unassembled WGS sequence"/>
</dbReference>
<evidence type="ECO:0000256" key="11">
    <source>
        <dbReference type="ARBA" id="ARBA00036320"/>
    </source>
</evidence>
<dbReference type="PRINTS" id="PR00722">
    <property type="entry name" value="CHYMOTRYPSIN"/>
</dbReference>
<dbReference type="InterPro" id="IPR033116">
    <property type="entry name" value="TRYPSIN_SER"/>
</dbReference>
<dbReference type="GO" id="GO:0007586">
    <property type="term" value="P:digestion"/>
    <property type="evidence" value="ECO:0007669"/>
    <property type="project" value="UniProtKB-KW"/>
</dbReference>
<evidence type="ECO:0000259" key="14">
    <source>
        <dbReference type="PROSITE" id="PS50240"/>
    </source>
</evidence>
<evidence type="ECO:0000313" key="16">
    <source>
        <dbReference type="Proteomes" id="UP000095300"/>
    </source>
</evidence>
<dbReference type="GO" id="GO:0004252">
    <property type="term" value="F:serine-type endopeptidase activity"/>
    <property type="evidence" value="ECO:0007669"/>
    <property type="project" value="UniProtKB-EC"/>
</dbReference>
<dbReference type="KEGG" id="scac:106081654"/>
<keyword evidence="7 13" id="KW-0378">Hydrolase</keyword>
<dbReference type="InterPro" id="IPR009003">
    <property type="entry name" value="Peptidase_S1_PA"/>
</dbReference>
<organism evidence="15 16">
    <name type="scientific">Stomoxys calcitrans</name>
    <name type="common">Stable fly</name>
    <name type="synonym">Conops calcitrans</name>
    <dbReference type="NCBI Taxonomy" id="35570"/>
    <lineage>
        <taxon>Eukaryota</taxon>
        <taxon>Metazoa</taxon>
        <taxon>Ecdysozoa</taxon>
        <taxon>Arthropoda</taxon>
        <taxon>Hexapoda</taxon>
        <taxon>Insecta</taxon>
        <taxon>Pterygota</taxon>
        <taxon>Neoptera</taxon>
        <taxon>Endopterygota</taxon>
        <taxon>Diptera</taxon>
        <taxon>Brachycera</taxon>
        <taxon>Muscomorpha</taxon>
        <taxon>Muscoidea</taxon>
        <taxon>Muscidae</taxon>
        <taxon>Stomoxys</taxon>
    </lineage>
</organism>
<dbReference type="SUPFAM" id="SSF50494">
    <property type="entry name" value="Trypsin-like serine proteases"/>
    <property type="match status" value="1"/>
</dbReference>
<evidence type="ECO:0000256" key="6">
    <source>
        <dbReference type="ARBA" id="ARBA00022757"/>
    </source>
</evidence>
<dbReference type="InterPro" id="IPR001254">
    <property type="entry name" value="Trypsin_dom"/>
</dbReference>
<dbReference type="PROSITE" id="PS50240">
    <property type="entry name" value="TRYPSIN_DOM"/>
    <property type="match status" value="1"/>
</dbReference>
<name>A0A1I8PVA9_STOCA</name>
<evidence type="ECO:0000256" key="1">
    <source>
        <dbReference type="ARBA" id="ARBA00004613"/>
    </source>
</evidence>